<keyword evidence="11" id="KW-1185">Reference proteome</keyword>
<feature type="region of interest" description="Disordered" evidence="9">
    <location>
        <begin position="1"/>
        <end position="22"/>
    </location>
</feature>
<keyword evidence="2 8" id="KW-0813">Transport</keyword>
<evidence type="ECO:0000256" key="2">
    <source>
        <dbReference type="ARBA" id="ARBA00022448"/>
    </source>
</evidence>
<sequence length="1091" mass="124318">MESRDGKGSRSSSGSQRQSSEFYAGDSTINYIWQYSQQGHNFDPEAMNKAVDTQREARGQSQRSDIRQIFGPMPAEVTKVREENVSSTLKRRSHIKRSLHLLDEAIATPRQPLHTASSLLRTVGTPTPLRQQPISALRHSAYTPSGTSSIAETDVTNQEISFISAGIPHGPLSSRVPPMSAYSTLGSLSFMEDSGLSQPLTPSKPIAPAAEDYSPGSAVELSQLTENVSIVTEKDPVIAASSSLFEEFMSALTSFPDTRHIFDVIARYEKACRQQLRVLNGLIRQSTPGKTKFTRQVDIVDLISQESYTWRLVGSLYSDRLQNGMFDDEAMLTNFVGRNWSEKTITNNLYEREASTRQNQIVIDWLEKNAEDWLELFLESDKVEYFSESVCWENTLHALQQEGSIGMRRPQVTEMDPDAPVRQNRPLADLDQEDETRLLRHLFCLIRAGKLEEAQHLCEKCGQSWRAATLEGWKLWHDPNVEGVSNNEALAPMEGNPFRDVWKAACWKMSQETKFSMYERAIYAALSGNLSQLLPVCRSWEDYLWAFYRVMVDVRVEQEIRLHPRPDRDLANLSPKFWDQTLNPEKIFEELKACPKESIRQQAEEFHHVIQRHIILNDTNSLIEKMHSWLEKEKNPITQILRFMAHLVLFLRSAGIESETDPELCVSILKAYVQALIEEKQIDLVATYTATLPPEIQTQTYAYFLEDIVDMKQRQKCLDLARNAGLDVPLITKTVVENIRGKEDFKIDRDISPALEAATSNGDRKKIEAIEWLVFDPSQRSEALKQSNAIMRCFIATRKHAAAREVFQKIPADSVHVIHKEWQLRGGSSALPAGDDNAIREYLCIRAYLEALDAFNDWFQHFHHSVPLKPRHEAHANFTEKVAFEQRLKQYEVEFGRWKNSLDIHTKATVEKIYNVLLFPDGGWMVDQRPEEDKVEGSSRSHQLELLRQLCLPLICILLHNVLHSTEQYKQCLQLADVISSEQYQLYKVSMQEDLYRADREAVRSVNFKTPFPQANFTGVQERRATEDAFTIPRHLASFAGKNCGLCGADWLHESTLTSTCGGTQAINNRQPRKGCAWKGSGDHPDTIQTP</sequence>
<reference evidence="10 11" key="1">
    <citation type="submission" date="2022-05" db="EMBL/GenBank/DDBJ databases">
        <authorList>
            <consortium name="Genoscope - CEA"/>
            <person name="William W."/>
        </authorList>
    </citation>
    <scope>NUCLEOTIDE SEQUENCE [LARGE SCALE GENOMIC DNA]</scope>
</reference>
<keyword evidence="6 8" id="KW-0906">Nuclear pore complex</keyword>
<feature type="region of interest" description="Disordered" evidence="9">
    <location>
        <begin position="1072"/>
        <end position="1091"/>
    </location>
</feature>
<comment type="function">
    <text evidence="8">Functions as a component of the nuclear pore complex (NPC).</text>
</comment>
<dbReference type="PANTHER" id="PTHR13003">
    <property type="entry name" value="NUP107-RELATED"/>
    <property type="match status" value="1"/>
</dbReference>
<evidence type="ECO:0000256" key="7">
    <source>
        <dbReference type="ARBA" id="ARBA00023242"/>
    </source>
</evidence>
<dbReference type="Gene3D" id="1.20.190.50">
    <property type="match status" value="1"/>
</dbReference>
<dbReference type="PANTHER" id="PTHR13003:SF2">
    <property type="entry name" value="NUCLEAR PORE COMPLEX PROTEIN NUP107"/>
    <property type="match status" value="1"/>
</dbReference>
<evidence type="ECO:0000313" key="10">
    <source>
        <dbReference type="EMBL" id="CAH3020890.1"/>
    </source>
</evidence>
<feature type="compositionally biased region" description="Basic and acidic residues" evidence="9">
    <location>
        <begin position="1081"/>
        <end position="1091"/>
    </location>
</feature>
<evidence type="ECO:0000256" key="8">
    <source>
        <dbReference type="RuleBase" id="RU365072"/>
    </source>
</evidence>
<keyword evidence="8" id="KW-0472">Membrane</keyword>
<name>A0ABN8LUE9_9CNID</name>
<comment type="subunit">
    <text evidence="8">Part of the nuclear pore complex (NPC).</text>
</comment>
<comment type="similarity">
    <text evidence="1 8">Belongs to the nucleoporin Nup84/Nup107 family.</text>
</comment>
<evidence type="ECO:0000256" key="9">
    <source>
        <dbReference type="SAM" id="MobiDB-lite"/>
    </source>
</evidence>
<organism evidence="10 11">
    <name type="scientific">Porites evermanni</name>
    <dbReference type="NCBI Taxonomy" id="104178"/>
    <lineage>
        <taxon>Eukaryota</taxon>
        <taxon>Metazoa</taxon>
        <taxon>Cnidaria</taxon>
        <taxon>Anthozoa</taxon>
        <taxon>Hexacorallia</taxon>
        <taxon>Scleractinia</taxon>
        <taxon>Fungiina</taxon>
        <taxon>Poritidae</taxon>
        <taxon>Porites</taxon>
    </lineage>
</organism>
<dbReference type="Proteomes" id="UP001159427">
    <property type="component" value="Unassembled WGS sequence"/>
</dbReference>
<dbReference type="EMBL" id="CALNXI010000162">
    <property type="protein sequence ID" value="CAH3020890.1"/>
    <property type="molecule type" value="Genomic_DNA"/>
</dbReference>
<gene>
    <name evidence="10" type="ORF">PEVE_00009063</name>
</gene>
<evidence type="ECO:0000256" key="1">
    <source>
        <dbReference type="ARBA" id="ARBA00009510"/>
    </source>
</evidence>
<keyword evidence="4" id="KW-0653">Protein transport</keyword>
<evidence type="ECO:0000313" key="11">
    <source>
        <dbReference type="Proteomes" id="UP001159427"/>
    </source>
</evidence>
<comment type="subcellular location">
    <subcellularLocation>
        <location evidence="8">Nucleus</location>
        <location evidence="8">Nuclear pore complex</location>
    </subcellularLocation>
    <subcellularLocation>
        <location evidence="8">Nucleus membrane</location>
    </subcellularLocation>
</comment>
<evidence type="ECO:0000256" key="4">
    <source>
        <dbReference type="ARBA" id="ARBA00022927"/>
    </source>
</evidence>
<evidence type="ECO:0000256" key="6">
    <source>
        <dbReference type="ARBA" id="ARBA00023132"/>
    </source>
</evidence>
<keyword evidence="5 8" id="KW-0811">Translocation</keyword>
<protein>
    <recommendedName>
        <fullName evidence="8">Nuclear pore complex protein</fullName>
    </recommendedName>
</protein>
<dbReference type="Pfam" id="PF04121">
    <property type="entry name" value="Nup84_Nup100"/>
    <property type="match status" value="1"/>
</dbReference>
<proteinExistence type="inferred from homology"/>
<evidence type="ECO:0000256" key="3">
    <source>
        <dbReference type="ARBA" id="ARBA00022816"/>
    </source>
</evidence>
<evidence type="ECO:0000256" key="5">
    <source>
        <dbReference type="ARBA" id="ARBA00023010"/>
    </source>
</evidence>
<feature type="compositionally biased region" description="Low complexity" evidence="9">
    <location>
        <begin position="9"/>
        <end position="20"/>
    </location>
</feature>
<keyword evidence="7 8" id="KW-0539">Nucleus</keyword>
<dbReference type="Gene3D" id="1.10.3450.20">
    <property type="match status" value="1"/>
</dbReference>
<accession>A0ABN8LUE9</accession>
<keyword evidence="3" id="KW-0509">mRNA transport</keyword>
<dbReference type="InterPro" id="IPR007252">
    <property type="entry name" value="Nup84/Nup107"/>
</dbReference>
<comment type="caution">
    <text evidence="10">The sequence shown here is derived from an EMBL/GenBank/DDBJ whole genome shotgun (WGS) entry which is preliminary data.</text>
</comment>